<gene>
    <name evidence="2" type="ORF">SCF082_LOCUS35452</name>
</gene>
<feature type="compositionally biased region" description="Basic and acidic residues" evidence="1">
    <location>
        <begin position="447"/>
        <end position="458"/>
    </location>
</feature>
<evidence type="ECO:0000313" key="2">
    <source>
        <dbReference type="EMBL" id="CAK9071832.1"/>
    </source>
</evidence>
<accession>A0ABP0P707</accession>
<evidence type="ECO:0000256" key="1">
    <source>
        <dbReference type="SAM" id="MobiDB-lite"/>
    </source>
</evidence>
<keyword evidence="3" id="KW-1185">Reference proteome</keyword>
<evidence type="ECO:0000313" key="3">
    <source>
        <dbReference type="Proteomes" id="UP001642464"/>
    </source>
</evidence>
<proteinExistence type="predicted"/>
<feature type="compositionally biased region" description="Low complexity" evidence="1">
    <location>
        <begin position="435"/>
        <end position="446"/>
    </location>
</feature>
<dbReference type="EMBL" id="CAXAMM010033758">
    <property type="protein sequence ID" value="CAK9071832.1"/>
    <property type="molecule type" value="Genomic_DNA"/>
</dbReference>
<sequence>MVIICCTDTWRRLIAEFDELPFSLFQLVGKSFDDFMTSWTKLCDKHSACNFCIDDTFTSILLSKFPRAQWEESRAQQEMLQQQIQALLLDICGWCPLTSDLCEIKHGHIQWMVNKRSNVPSKGPDNAVESSMLQAIINAHEWVVRAVDSDTLPAARHSAGIRRMVGTKGGSKAEDIIGDPSAKESTTGPINEAEGYGALSSKYIDVTTADQDVEDFLNNCIHRPCPSTDFSSLGEIELCPKDGCSQSVHGRALTRLVQGFNDCLAHYKICAGALITFGSGFTHDSTTCFLGVKLQRPMTQTLMHVEFNDAEEISFILDTNNTPKISTSKQMFSSFIKAYTESVIGAQDPTCEKISFTVDVWSHSVKWLDGHRLVSQAESLLHSLQLDTHRKRLKKKPGRLPFGLKLPRKNRLKAATKKKASQKPKQKKRKATLGSESPLSISSSAESHQKDRDQKIGETPEFASSNDLNAECDPIDPVSDTMIAEEIVAKSLETEKEKEDMLRSELQQKCLQGKGKSFFLKSSALTVHPLHQPAEPFVCTARAKLQKARLDVDGTTHAFDQMHGCMGTAWFKCLTSQDCMNRAFKSLPH</sequence>
<reference evidence="2 3" key="1">
    <citation type="submission" date="2024-02" db="EMBL/GenBank/DDBJ databases">
        <authorList>
            <person name="Chen Y."/>
            <person name="Shah S."/>
            <person name="Dougan E. K."/>
            <person name="Thang M."/>
            <person name="Chan C."/>
        </authorList>
    </citation>
    <scope>NUCLEOTIDE SEQUENCE [LARGE SCALE GENOMIC DNA]</scope>
</reference>
<dbReference type="Proteomes" id="UP001642464">
    <property type="component" value="Unassembled WGS sequence"/>
</dbReference>
<feature type="region of interest" description="Disordered" evidence="1">
    <location>
        <begin position="397"/>
        <end position="475"/>
    </location>
</feature>
<feature type="region of interest" description="Disordered" evidence="1">
    <location>
        <begin position="170"/>
        <end position="190"/>
    </location>
</feature>
<protein>
    <submittedName>
        <fullName evidence="2">PARP-type domain-containing protein</fullName>
    </submittedName>
</protein>
<feature type="compositionally biased region" description="Basic residues" evidence="1">
    <location>
        <begin position="406"/>
        <end position="431"/>
    </location>
</feature>
<organism evidence="2 3">
    <name type="scientific">Durusdinium trenchii</name>
    <dbReference type="NCBI Taxonomy" id="1381693"/>
    <lineage>
        <taxon>Eukaryota</taxon>
        <taxon>Sar</taxon>
        <taxon>Alveolata</taxon>
        <taxon>Dinophyceae</taxon>
        <taxon>Suessiales</taxon>
        <taxon>Symbiodiniaceae</taxon>
        <taxon>Durusdinium</taxon>
    </lineage>
</organism>
<name>A0ABP0P707_9DINO</name>
<comment type="caution">
    <text evidence="2">The sequence shown here is derived from an EMBL/GenBank/DDBJ whole genome shotgun (WGS) entry which is preliminary data.</text>
</comment>